<protein>
    <recommendedName>
        <fullName evidence="5">Phosphoglycerate mutase-like protein</fullName>
    </recommendedName>
</protein>
<dbReference type="PROSITE" id="PS00175">
    <property type="entry name" value="PG_MUTASE"/>
    <property type="match status" value="1"/>
</dbReference>
<keyword evidence="4" id="KW-1185">Reference proteome</keyword>
<evidence type="ECO:0000256" key="1">
    <source>
        <dbReference type="ARBA" id="ARBA00022801"/>
    </source>
</evidence>
<dbReference type="GO" id="GO:0004331">
    <property type="term" value="F:fructose-2,6-bisphosphate 2-phosphatase activity"/>
    <property type="evidence" value="ECO:0007669"/>
    <property type="project" value="TreeGrafter"/>
</dbReference>
<sequence>MAVVARVYIVRHGETDANRQGVIQGQLDTALNEAGIQQARLVADALEDVPLGAAYSSDLQRARKTWADLGHRYPLVRAAHSIDPGPPAYAWATQTAEIVLENHPKVELEAVEALRERFMGQWQGGPVAKRSNPPPDLEPLIDFNARGVEWWNRTVARHAQRKASELRARRDGCAAASDAKSGSDGDAWHANGDANAGVFGGEEEEMAELGFEPIHILAVSHGGLIGSLVANLLGSRKVRAAEGVSTGWCYNASISVIDVEESGKGVLISYADTTHLDGDVLQHNADVQLN</sequence>
<name>A0A2G8RS12_9APHY</name>
<organism evidence="3 4">
    <name type="scientific">Ganoderma sinense ZZ0214-1</name>
    <dbReference type="NCBI Taxonomy" id="1077348"/>
    <lineage>
        <taxon>Eukaryota</taxon>
        <taxon>Fungi</taxon>
        <taxon>Dikarya</taxon>
        <taxon>Basidiomycota</taxon>
        <taxon>Agaricomycotina</taxon>
        <taxon>Agaricomycetes</taxon>
        <taxon>Polyporales</taxon>
        <taxon>Polyporaceae</taxon>
        <taxon>Ganoderma</taxon>
    </lineage>
</organism>
<comment type="caution">
    <text evidence="3">The sequence shown here is derived from an EMBL/GenBank/DDBJ whole genome shotgun (WGS) entry which is preliminary data.</text>
</comment>
<evidence type="ECO:0000256" key="2">
    <source>
        <dbReference type="PIRSR" id="PIRSR613078-2"/>
    </source>
</evidence>
<evidence type="ECO:0000313" key="4">
    <source>
        <dbReference type="Proteomes" id="UP000230002"/>
    </source>
</evidence>
<dbReference type="SUPFAM" id="SSF53254">
    <property type="entry name" value="Phosphoglycerate mutase-like"/>
    <property type="match status" value="1"/>
</dbReference>
<dbReference type="Gene3D" id="3.40.50.1240">
    <property type="entry name" value="Phosphoglycerate mutase-like"/>
    <property type="match status" value="2"/>
</dbReference>
<evidence type="ECO:0008006" key="5">
    <source>
        <dbReference type="Google" id="ProtNLM"/>
    </source>
</evidence>
<dbReference type="GO" id="GO:0043456">
    <property type="term" value="P:regulation of pentose-phosphate shunt"/>
    <property type="evidence" value="ECO:0007669"/>
    <property type="project" value="TreeGrafter"/>
</dbReference>
<dbReference type="GO" id="GO:0045820">
    <property type="term" value="P:negative regulation of glycolytic process"/>
    <property type="evidence" value="ECO:0007669"/>
    <property type="project" value="TreeGrafter"/>
</dbReference>
<dbReference type="InterPro" id="IPR001345">
    <property type="entry name" value="PG/BPGM_mutase_AS"/>
</dbReference>
<dbReference type="CDD" id="cd07067">
    <property type="entry name" value="HP_PGM_like"/>
    <property type="match status" value="1"/>
</dbReference>
<dbReference type="EMBL" id="AYKW01000067">
    <property type="protein sequence ID" value="PIL24305.1"/>
    <property type="molecule type" value="Genomic_DNA"/>
</dbReference>
<evidence type="ECO:0000313" key="3">
    <source>
        <dbReference type="EMBL" id="PIL24305.1"/>
    </source>
</evidence>
<feature type="binding site" evidence="2">
    <location>
        <begin position="11"/>
        <end position="18"/>
    </location>
    <ligand>
        <name>substrate</name>
    </ligand>
</feature>
<dbReference type="SMART" id="SM00855">
    <property type="entry name" value="PGAM"/>
    <property type="match status" value="1"/>
</dbReference>
<dbReference type="Pfam" id="PF00300">
    <property type="entry name" value="His_Phos_1"/>
    <property type="match status" value="1"/>
</dbReference>
<reference evidence="3 4" key="1">
    <citation type="journal article" date="2015" name="Sci. Rep.">
        <title>Chromosome-level genome map provides insights into diverse defense mechanisms in the medicinal fungus Ganoderma sinense.</title>
        <authorList>
            <person name="Zhu Y."/>
            <person name="Xu J."/>
            <person name="Sun C."/>
            <person name="Zhou S."/>
            <person name="Xu H."/>
            <person name="Nelson D.R."/>
            <person name="Qian J."/>
            <person name="Song J."/>
            <person name="Luo H."/>
            <person name="Xiang L."/>
            <person name="Li Y."/>
            <person name="Xu Z."/>
            <person name="Ji A."/>
            <person name="Wang L."/>
            <person name="Lu S."/>
            <person name="Hayward A."/>
            <person name="Sun W."/>
            <person name="Li X."/>
            <person name="Schwartz D.C."/>
            <person name="Wang Y."/>
            <person name="Chen S."/>
        </authorList>
    </citation>
    <scope>NUCLEOTIDE SEQUENCE [LARGE SCALE GENOMIC DNA]</scope>
    <source>
        <strain evidence="3 4">ZZ0214-1</strain>
    </source>
</reference>
<accession>A0A2G8RS12</accession>
<dbReference type="AlphaFoldDB" id="A0A2G8RS12"/>
<dbReference type="Proteomes" id="UP000230002">
    <property type="component" value="Unassembled WGS sequence"/>
</dbReference>
<keyword evidence="1" id="KW-0378">Hydrolase</keyword>
<dbReference type="InterPro" id="IPR051695">
    <property type="entry name" value="Phosphoglycerate_Mutase"/>
</dbReference>
<proteinExistence type="predicted"/>
<dbReference type="GO" id="GO:0005829">
    <property type="term" value="C:cytosol"/>
    <property type="evidence" value="ECO:0007669"/>
    <property type="project" value="TreeGrafter"/>
</dbReference>
<dbReference type="PANTHER" id="PTHR46517:SF1">
    <property type="entry name" value="FRUCTOSE-2,6-BISPHOSPHATASE TIGAR"/>
    <property type="match status" value="1"/>
</dbReference>
<dbReference type="InterPro" id="IPR029033">
    <property type="entry name" value="His_PPase_superfam"/>
</dbReference>
<dbReference type="InterPro" id="IPR013078">
    <property type="entry name" value="His_Pase_superF_clade-1"/>
</dbReference>
<dbReference type="OrthoDB" id="354304at2759"/>
<dbReference type="STRING" id="1077348.A0A2G8RS12"/>
<gene>
    <name evidence="3" type="ORF">GSI_14058</name>
</gene>
<dbReference type="PANTHER" id="PTHR46517">
    <property type="entry name" value="FRUCTOSE-2,6-BISPHOSPHATASE TIGAR"/>
    <property type="match status" value="1"/>
</dbReference>
<feature type="binding site" evidence="2">
    <location>
        <position position="61"/>
    </location>
    <ligand>
        <name>substrate</name>
    </ligand>
</feature>